<dbReference type="OrthoDB" id="5904382at2"/>
<proteinExistence type="inferred from homology"/>
<dbReference type="HOGENOM" id="CLU_064076_10_0_6"/>
<comment type="similarity">
    <text evidence="1">Belongs to the bacterial solute-binding protein 3 family.</text>
</comment>
<sequence>MRRRFTRFVLALLWLLIVQGVYAAETELSFVRICDDAGEWPPYTFYRVENGKKEVAGYAVDVAREILESNHIKYSIELPSWKRCLLEVRKARQFDMLLNASYTEERSKQYLYSLPYYWTHLYYFYLQQRFPDGLDQVEKSVLDTYVIGGLSGYNYTYLDHPSESMDTDSVTYDHLFLKLRSGRVDLITADYEIMQGFVHKGLDLIATPGMRYSPIPNSPPQGYHMLFPRTPEGEYLKALMDAGIIKMQKEGRLQEILDSYINPTGQVRSNP</sequence>
<evidence type="ECO:0000256" key="2">
    <source>
        <dbReference type="ARBA" id="ARBA00022729"/>
    </source>
</evidence>
<dbReference type="Pfam" id="PF00497">
    <property type="entry name" value="SBP_bac_3"/>
    <property type="match status" value="1"/>
</dbReference>
<keyword evidence="2" id="KW-0732">Signal</keyword>
<dbReference type="RefSeq" id="WP_011398102.1">
    <property type="nucleotide sequence ID" value="NC_007645.1"/>
</dbReference>
<name>Q2SE89_HAHCH</name>
<evidence type="ECO:0000313" key="4">
    <source>
        <dbReference type="EMBL" id="ABC31035.1"/>
    </source>
</evidence>
<dbReference type="PANTHER" id="PTHR35936:SF25">
    <property type="entry name" value="ABC TRANSPORTER SUBSTRATE-BINDING PROTEIN"/>
    <property type="match status" value="1"/>
</dbReference>
<gene>
    <name evidence="4" type="ordered locus">HCH_04329</name>
</gene>
<dbReference type="PANTHER" id="PTHR35936">
    <property type="entry name" value="MEMBRANE-BOUND LYTIC MUREIN TRANSGLYCOSYLASE F"/>
    <property type="match status" value="1"/>
</dbReference>
<dbReference type="AlphaFoldDB" id="Q2SE89"/>
<dbReference type="EMBL" id="CP000155">
    <property type="protein sequence ID" value="ABC31035.1"/>
    <property type="molecule type" value="Genomic_DNA"/>
</dbReference>
<evidence type="ECO:0000259" key="3">
    <source>
        <dbReference type="SMART" id="SM00062"/>
    </source>
</evidence>
<dbReference type="STRING" id="349521.HCH_04329"/>
<evidence type="ECO:0000313" key="5">
    <source>
        <dbReference type="Proteomes" id="UP000000238"/>
    </source>
</evidence>
<dbReference type="SMART" id="SM00062">
    <property type="entry name" value="PBPb"/>
    <property type="match status" value="1"/>
</dbReference>
<dbReference type="SUPFAM" id="SSF53850">
    <property type="entry name" value="Periplasmic binding protein-like II"/>
    <property type="match status" value="1"/>
</dbReference>
<protein>
    <submittedName>
        <fullName evidence="4">ABC-type amino acid transport/signal transduction systems, periplasmic component/domain</fullName>
    </submittedName>
</protein>
<dbReference type="Gene3D" id="3.40.190.10">
    <property type="entry name" value="Periplasmic binding protein-like II"/>
    <property type="match status" value="2"/>
</dbReference>
<dbReference type="Proteomes" id="UP000000238">
    <property type="component" value="Chromosome"/>
</dbReference>
<dbReference type="InterPro" id="IPR001638">
    <property type="entry name" value="Solute-binding_3/MltF_N"/>
</dbReference>
<evidence type="ECO:0000256" key="1">
    <source>
        <dbReference type="ARBA" id="ARBA00010333"/>
    </source>
</evidence>
<organism evidence="4 5">
    <name type="scientific">Hahella chejuensis (strain KCTC 2396)</name>
    <dbReference type="NCBI Taxonomy" id="349521"/>
    <lineage>
        <taxon>Bacteria</taxon>
        <taxon>Pseudomonadati</taxon>
        <taxon>Pseudomonadota</taxon>
        <taxon>Gammaproteobacteria</taxon>
        <taxon>Oceanospirillales</taxon>
        <taxon>Hahellaceae</taxon>
        <taxon>Hahella</taxon>
    </lineage>
</organism>
<dbReference type="eggNOG" id="COG0834">
    <property type="taxonomic scope" value="Bacteria"/>
</dbReference>
<dbReference type="KEGG" id="hch:HCH_04329"/>
<feature type="domain" description="Solute-binding protein family 3/N-terminal" evidence="3">
    <location>
        <begin position="42"/>
        <end position="263"/>
    </location>
</feature>
<reference evidence="4 5" key="1">
    <citation type="journal article" date="2005" name="Nucleic Acids Res.">
        <title>Genomic blueprint of Hahella chejuensis, a marine microbe producing an algicidal agent.</title>
        <authorList>
            <person name="Jeong H."/>
            <person name="Yim J.H."/>
            <person name="Lee C."/>
            <person name="Choi S.-H."/>
            <person name="Park Y.K."/>
            <person name="Yoon S.H."/>
            <person name="Hur C.-G."/>
            <person name="Kang H.-Y."/>
            <person name="Kim D."/>
            <person name="Lee H.H."/>
            <person name="Park K.H."/>
            <person name="Park S.-H."/>
            <person name="Park H.-S."/>
            <person name="Lee H.K."/>
            <person name="Oh T.K."/>
            <person name="Kim J.F."/>
        </authorList>
    </citation>
    <scope>NUCLEOTIDE SEQUENCE [LARGE SCALE GENOMIC DNA]</scope>
    <source>
        <strain evidence="4 5">KCTC 2396</strain>
    </source>
</reference>
<accession>Q2SE89</accession>
<keyword evidence="5" id="KW-1185">Reference proteome</keyword>